<keyword evidence="10" id="KW-1185">Reference proteome</keyword>
<dbReference type="AlphaFoldDB" id="A0A7G5XKH8"/>
<evidence type="ECO:0000313" key="10">
    <source>
        <dbReference type="Proteomes" id="UP000515344"/>
    </source>
</evidence>
<evidence type="ECO:0000256" key="4">
    <source>
        <dbReference type="ARBA" id="ARBA00023136"/>
    </source>
</evidence>
<comment type="similarity">
    <text evidence="2">Belongs to the SusD family.</text>
</comment>
<evidence type="ECO:0000256" key="1">
    <source>
        <dbReference type="ARBA" id="ARBA00004442"/>
    </source>
</evidence>
<dbReference type="GO" id="GO:0009279">
    <property type="term" value="C:cell outer membrane"/>
    <property type="evidence" value="ECO:0007669"/>
    <property type="project" value="UniProtKB-SubCell"/>
</dbReference>
<evidence type="ECO:0000259" key="7">
    <source>
        <dbReference type="Pfam" id="PF07980"/>
    </source>
</evidence>
<keyword evidence="5" id="KW-0998">Cell outer membrane</keyword>
<evidence type="ECO:0000256" key="3">
    <source>
        <dbReference type="ARBA" id="ARBA00022729"/>
    </source>
</evidence>
<organism evidence="9 10">
    <name type="scientific">Lacibacter sediminis</name>
    <dbReference type="NCBI Taxonomy" id="2760713"/>
    <lineage>
        <taxon>Bacteria</taxon>
        <taxon>Pseudomonadati</taxon>
        <taxon>Bacteroidota</taxon>
        <taxon>Chitinophagia</taxon>
        <taxon>Chitinophagales</taxon>
        <taxon>Chitinophagaceae</taxon>
        <taxon>Lacibacter</taxon>
    </lineage>
</organism>
<dbReference type="SUPFAM" id="SSF48452">
    <property type="entry name" value="TPR-like"/>
    <property type="match status" value="1"/>
</dbReference>
<dbReference type="EMBL" id="CP060007">
    <property type="protein sequence ID" value="QNA45981.1"/>
    <property type="molecule type" value="Genomic_DNA"/>
</dbReference>
<dbReference type="KEGG" id="lacs:H4075_07280"/>
<comment type="subcellular location">
    <subcellularLocation>
        <location evidence="1">Cell outer membrane</location>
    </subcellularLocation>
</comment>
<protein>
    <submittedName>
        <fullName evidence="9">RagB/SusD family nutrient uptake outer membrane protein</fullName>
    </submittedName>
</protein>
<dbReference type="InterPro" id="IPR033985">
    <property type="entry name" value="SusD-like_N"/>
</dbReference>
<dbReference type="Gene3D" id="1.25.40.390">
    <property type="match status" value="1"/>
</dbReference>
<evidence type="ECO:0000256" key="2">
    <source>
        <dbReference type="ARBA" id="ARBA00006275"/>
    </source>
</evidence>
<dbReference type="Proteomes" id="UP000515344">
    <property type="component" value="Chromosome"/>
</dbReference>
<accession>A0A7G5XKH8</accession>
<gene>
    <name evidence="9" type="ORF">H4075_07280</name>
</gene>
<proteinExistence type="inferred from homology"/>
<sequence>MQHLSRYKKLFLAVLIMAATTACKKSFLEIVPKGNLIAEKTNDYSLLLNNLDLLNVSTDAQVVMGDEIAAIESYFTGAAIRTQRLYRWDDVIYEPDQDATEMVVPLRNIYTYNKIINEVMNSVDGTEQQKKALRAEALAGRAWTYFLLINYYGKPYSTSSANDPGFPIVTKADVTETNFTRASVKEVYDFIVSDLTAAISDLPTGVTHRLRMSKGAAEAILGKVYVFMGKYNEALTQFNASFTSLSTSVIPVALYDYNVTFATGGSFLPIGLFGPAYPTVPNNQENIYGKQFINNWSFGNSEIVATQQTLALFTASDRRRNFFVGNPYPSGAAYPNGMLRRRGPAGVQIGFVLPELFLLRAECKARLNDLAGAKADVEALRIKRMTAADAPVSAATAADQNLLIRFILDERIREFAVQGFRWFDMRRLSVDPQFSSTVGTIHTIYNAAGAVVSTHTLKPERLVFRFPEKVINQNPGMQNNQ</sequence>
<evidence type="ECO:0000313" key="9">
    <source>
        <dbReference type="EMBL" id="QNA45981.1"/>
    </source>
</evidence>
<dbReference type="Pfam" id="PF07980">
    <property type="entry name" value="SusD_RagB"/>
    <property type="match status" value="1"/>
</dbReference>
<evidence type="ECO:0000256" key="6">
    <source>
        <dbReference type="SAM" id="SignalP"/>
    </source>
</evidence>
<keyword evidence="3 6" id="KW-0732">Signal</keyword>
<dbReference type="InterPro" id="IPR012944">
    <property type="entry name" value="SusD_RagB_dom"/>
</dbReference>
<evidence type="ECO:0000259" key="8">
    <source>
        <dbReference type="Pfam" id="PF14322"/>
    </source>
</evidence>
<dbReference type="CDD" id="cd08977">
    <property type="entry name" value="SusD"/>
    <property type="match status" value="1"/>
</dbReference>
<reference evidence="10" key="1">
    <citation type="submission" date="2020-08" db="EMBL/GenBank/DDBJ databases">
        <title>Lacibacter sp. S13-6-6 genome sequencing.</title>
        <authorList>
            <person name="Jin L."/>
        </authorList>
    </citation>
    <scope>NUCLEOTIDE SEQUENCE [LARGE SCALE GENOMIC DNA]</scope>
    <source>
        <strain evidence="10">S13-6-6</strain>
    </source>
</reference>
<keyword evidence="4" id="KW-0472">Membrane</keyword>
<name>A0A7G5XKH8_9BACT</name>
<dbReference type="PROSITE" id="PS51257">
    <property type="entry name" value="PROKAR_LIPOPROTEIN"/>
    <property type="match status" value="1"/>
</dbReference>
<evidence type="ECO:0000256" key="5">
    <source>
        <dbReference type="ARBA" id="ARBA00023237"/>
    </source>
</evidence>
<feature type="domain" description="RagB/SusD" evidence="7">
    <location>
        <begin position="355"/>
        <end position="480"/>
    </location>
</feature>
<feature type="signal peptide" evidence="6">
    <location>
        <begin position="1"/>
        <end position="24"/>
    </location>
</feature>
<dbReference type="Pfam" id="PF14322">
    <property type="entry name" value="SusD-like_3"/>
    <property type="match status" value="1"/>
</dbReference>
<dbReference type="RefSeq" id="WP_182805510.1">
    <property type="nucleotide sequence ID" value="NZ_CP060007.1"/>
</dbReference>
<feature type="domain" description="SusD-like N-terminal" evidence="8">
    <location>
        <begin position="103"/>
        <end position="225"/>
    </location>
</feature>
<dbReference type="InterPro" id="IPR011990">
    <property type="entry name" value="TPR-like_helical_dom_sf"/>
</dbReference>
<feature type="chain" id="PRO_5028874918" evidence="6">
    <location>
        <begin position="25"/>
        <end position="481"/>
    </location>
</feature>